<reference evidence="10" key="1">
    <citation type="journal article" date="2021" name="PeerJ">
        <title>Extensive microbial diversity within the chicken gut microbiome revealed by metagenomics and culture.</title>
        <authorList>
            <person name="Gilroy R."/>
            <person name="Ravi A."/>
            <person name="Getino M."/>
            <person name="Pursley I."/>
            <person name="Horton D.L."/>
            <person name="Alikhan N.F."/>
            <person name="Baker D."/>
            <person name="Gharbi K."/>
            <person name="Hall N."/>
            <person name="Watson M."/>
            <person name="Adriaenssens E.M."/>
            <person name="Foster-Nyarko E."/>
            <person name="Jarju S."/>
            <person name="Secka A."/>
            <person name="Antonio M."/>
            <person name="Oren A."/>
            <person name="Chaudhuri R.R."/>
            <person name="La Ragione R."/>
            <person name="Hildebrand F."/>
            <person name="Pallen M.J."/>
        </authorList>
    </citation>
    <scope>NUCLEOTIDE SEQUENCE</scope>
    <source>
        <strain evidence="10">ChiSjej5B23-15282</strain>
    </source>
</reference>
<evidence type="ECO:0000313" key="11">
    <source>
        <dbReference type="Proteomes" id="UP000824243"/>
    </source>
</evidence>
<evidence type="ECO:0000256" key="7">
    <source>
        <dbReference type="SAM" id="MobiDB-lite"/>
    </source>
</evidence>
<comment type="similarity">
    <text evidence="2">Belongs to the CpsC/CapA family.</text>
</comment>
<dbReference type="GO" id="GO:0005886">
    <property type="term" value="C:plasma membrane"/>
    <property type="evidence" value="ECO:0007669"/>
    <property type="project" value="UniProtKB-SubCell"/>
</dbReference>
<feature type="transmembrane region" description="Helical" evidence="8">
    <location>
        <begin position="25"/>
        <end position="47"/>
    </location>
</feature>
<dbReference type="InterPro" id="IPR003856">
    <property type="entry name" value="LPS_length_determ_N"/>
</dbReference>
<keyword evidence="6 8" id="KW-0472">Membrane</keyword>
<dbReference type="GO" id="GO:0004713">
    <property type="term" value="F:protein tyrosine kinase activity"/>
    <property type="evidence" value="ECO:0007669"/>
    <property type="project" value="TreeGrafter"/>
</dbReference>
<name>A0A9D1VXE9_9FIRM</name>
<evidence type="ECO:0000256" key="2">
    <source>
        <dbReference type="ARBA" id="ARBA00006683"/>
    </source>
</evidence>
<dbReference type="Pfam" id="PF02706">
    <property type="entry name" value="Wzz"/>
    <property type="match status" value="1"/>
</dbReference>
<keyword evidence="4 8" id="KW-0812">Transmembrane</keyword>
<evidence type="ECO:0000256" key="6">
    <source>
        <dbReference type="ARBA" id="ARBA00023136"/>
    </source>
</evidence>
<comment type="caution">
    <text evidence="10">The sequence shown here is derived from an EMBL/GenBank/DDBJ whole genome shotgun (WGS) entry which is preliminary data.</text>
</comment>
<proteinExistence type="inferred from homology"/>
<evidence type="ECO:0000256" key="4">
    <source>
        <dbReference type="ARBA" id="ARBA00022692"/>
    </source>
</evidence>
<feature type="compositionally biased region" description="Basic residues" evidence="7">
    <location>
        <begin position="233"/>
        <end position="248"/>
    </location>
</feature>
<evidence type="ECO:0000313" key="10">
    <source>
        <dbReference type="EMBL" id="HIX48462.1"/>
    </source>
</evidence>
<organism evidence="10 11">
    <name type="scientific">Candidatus Mediterraneibacter caccavium</name>
    <dbReference type="NCBI Taxonomy" id="2838661"/>
    <lineage>
        <taxon>Bacteria</taxon>
        <taxon>Bacillati</taxon>
        <taxon>Bacillota</taxon>
        <taxon>Clostridia</taxon>
        <taxon>Lachnospirales</taxon>
        <taxon>Lachnospiraceae</taxon>
        <taxon>Mediterraneibacter</taxon>
    </lineage>
</organism>
<evidence type="ECO:0000256" key="5">
    <source>
        <dbReference type="ARBA" id="ARBA00022989"/>
    </source>
</evidence>
<dbReference type="EMBL" id="DXFA01000098">
    <property type="protein sequence ID" value="HIX48462.1"/>
    <property type="molecule type" value="Genomic_DNA"/>
</dbReference>
<feature type="region of interest" description="Disordered" evidence="7">
    <location>
        <begin position="227"/>
        <end position="248"/>
    </location>
</feature>
<sequence>MEKTYDNDEMEIDLVEILYALKKRVLIIVAALLAGALIAGAYTKLLITPLYSATSTVLVISKETTLTSIADLQFGSQLTKDYSMLITSRSVLEEVIDNLGLDMGYGALKGNVSINNPDETRILQITVTNPDPELAKELADELAAVSSEYIGDKMEVVPPKIIEKAEVPTSQASPSLSRNVMLGALAGLVLSAGVVTLMTIMDDSLRSEDDIERYLKIPTLASIPDRKDYISGKSKKKSKRKRKRRKHK</sequence>
<evidence type="ECO:0000256" key="8">
    <source>
        <dbReference type="SAM" id="Phobius"/>
    </source>
</evidence>
<dbReference type="Proteomes" id="UP000824243">
    <property type="component" value="Unassembled WGS sequence"/>
</dbReference>
<protein>
    <submittedName>
        <fullName evidence="10">Polysaccharide export protein</fullName>
    </submittedName>
</protein>
<feature type="transmembrane region" description="Helical" evidence="8">
    <location>
        <begin position="180"/>
        <end position="200"/>
    </location>
</feature>
<keyword evidence="5 8" id="KW-1133">Transmembrane helix</keyword>
<dbReference type="PANTHER" id="PTHR32309">
    <property type="entry name" value="TYROSINE-PROTEIN KINASE"/>
    <property type="match status" value="1"/>
</dbReference>
<evidence type="ECO:0000256" key="3">
    <source>
        <dbReference type="ARBA" id="ARBA00022475"/>
    </source>
</evidence>
<accession>A0A9D1VXE9</accession>
<gene>
    <name evidence="10" type="ORF">H9981_05565</name>
</gene>
<dbReference type="InterPro" id="IPR050445">
    <property type="entry name" value="Bact_polysacc_biosynth/exp"/>
</dbReference>
<dbReference type="AlphaFoldDB" id="A0A9D1VXE9"/>
<reference evidence="10" key="2">
    <citation type="submission" date="2021-04" db="EMBL/GenBank/DDBJ databases">
        <authorList>
            <person name="Gilroy R."/>
        </authorList>
    </citation>
    <scope>NUCLEOTIDE SEQUENCE</scope>
    <source>
        <strain evidence="10">ChiSjej5B23-15282</strain>
    </source>
</reference>
<feature type="domain" description="Polysaccharide chain length determinant N-terminal" evidence="9">
    <location>
        <begin position="11"/>
        <end position="99"/>
    </location>
</feature>
<dbReference type="PANTHER" id="PTHR32309:SF13">
    <property type="entry name" value="FERRIC ENTEROBACTIN TRANSPORT PROTEIN FEPE"/>
    <property type="match status" value="1"/>
</dbReference>
<keyword evidence="3" id="KW-1003">Cell membrane</keyword>
<evidence type="ECO:0000256" key="1">
    <source>
        <dbReference type="ARBA" id="ARBA00004651"/>
    </source>
</evidence>
<evidence type="ECO:0000259" key="9">
    <source>
        <dbReference type="Pfam" id="PF02706"/>
    </source>
</evidence>
<comment type="subcellular location">
    <subcellularLocation>
        <location evidence="1">Cell membrane</location>
        <topology evidence="1">Multi-pass membrane protein</topology>
    </subcellularLocation>
</comment>